<feature type="domain" description="Glucosamine inositolphosphorylceramide transferase 1 N-terminal" evidence="2">
    <location>
        <begin position="311"/>
        <end position="517"/>
    </location>
</feature>
<organism evidence="3 4">
    <name type="scientific">Mycobacterium alsense</name>
    <dbReference type="NCBI Taxonomy" id="324058"/>
    <lineage>
        <taxon>Bacteria</taxon>
        <taxon>Bacillati</taxon>
        <taxon>Actinomycetota</taxon>
        <taxon>Actinomycetes</taxon>
        <taxon>Mycobacteriales</taxon>
        <taxon>Mycobacteriaceae</taxon>
        <taxon>Mycobacterium</taxon>
    </lineage>
</organism>
<dbReference type="SUPFAM" id="SSF75005">
    <property type="entry name" value="Arabinanase/levansucrase/invertase"/>
    <property type="match status" value="1"/>
</dbReference>
<gene>
    <name evidence="3" type="ORF">A5672_11400</name>
</gene>
<dbReference type="Pfam" id="PF24793">
    <property type="entry name" value="GINT1_N"/>
    <property type="match status" value="1"/>
</dbReference>
<name>A0ABD6P6K5_9MYCO</name>
<dbReference type="InterPro" id="IPR056442">
    <property type="entry name" value="GINT1_N"/>
</dbReference>
<comment type="caution">
    <text evidence="3">The sequence shown here is derived from an EMBL/GenBank/DDBJ whole genome shotgun (WGS) entry which is preliminary data.</text>
</comment>
<reference evidence="3 4" key="1">
    <citation type="submission" date="2016-06" db="EMBL/GenBank/DDBJ databases">
        <authorList>
            <person name="Sutton G."/>
            <person name="Brinkac L."/>
            <person name="Sanka R."/>
            <person name="Adams M."/>
            <person name="Lau E."/>
            <person name="Sam S."/>
            <person name="Sreng N."/>
            <person name="Him V."/>
            <person name="Kerleguer A."/>
            <person name="Cheng S."/>
        </authorList>
    </citation>
    <scope>NUCLEOTIDE SEQUENCE [LARGE SCALE GENOMIC DNA]</scope>
    <source>
        <strain evidence="3 4">E2978</strain>
    </source>
</reference>
<dbReference type="InterPro" id="IPR036477">
    <property type="entry name" value="Formyl_transf_N_sf"/>
</dbReference>
<dbReference type="EMBL" id="LZIT01000075">
    <property type="protein sequence ID" value="OBG42601.1"/>
    <property type="molecule type" value="Genomic_DNA"/>
</dbReference>
<dbReference type="InterPro" id="IPR023296">
    <property type="entry name" value="Glyco_hydro_beta-prop_sf"/>
</dbReference>
<dbReference type="SUPFAM" id="SSF53328">
    <property type="entry name" value="Formyltransferase"/>
    <property type="match status" value="1"/>
</dbReference>
<evidence type="ECO:0000313" key="3">
    <source>
        <dbReference type="EMBL" id="OBG42601.1"/>
    </source>
</evidence>
<accession>A0ABD6P6K5</accession>
<protein>
    <recommendedName>
        <fullName evidence="2">Glucosamine inositolphosphorylceramide transferase 1 N-terminal domain-containing protein</fullName>
    </recommendedName>
</protein>
<sequence length="557" mass="64398">MTKLRVGYLVDEGDQESLVFDLIEQSRSADHYSIDYLIVQTFAEDKCLFRRAYHFVKKHGLLKLVALIWFKAIIAVETRLFVRDRKLKSAFERHPLDALDVPRADVRPVKSKSGLVYRYRDDDLDTIKRLNVDLLLNGQGGILRGEILNVCEFGIVSFHHGNNDVNRGGPAGFWEVFNQEPSTGFVIQRLLDELDGGDVFMRGAIATKATYAQNLAQIYKKPTVFMHRFLEALGRTRTLPDVLPKSPYAYRLYTVPSLGEIAAYQVKTFSILTRKVFSLLGRKNYRWGVSYQYTEDWRSAVLWKSNIIKNPPYRFLADPFVLRHADMDVCFVEDFDFRTDRGKISVFKIDGERYEEMGPAIDEPFHMSYPFIFTVDNELYMCPETLAIREIRLYKCVEFPLRWTFYKTLIKGVSAVDTDIFYFKDRWWLLTTIDSSEIGEVCSELHLFHSDAFDADNWTPHPNNPVIFDSERARNGGLVREGDRLFRVFQRQGFDVYGESMGIAEIEALGAETYREQVMSVMGPRFLPKIIGTHTYAYDNGLLAVDFVKIERFKPAG</sequence>
<dbReference type="Gene3D" id="3.40.50.170">
    <property type="entry name" value="Formyl transferase, N-terminal domain"/>
    <property type="match status" value="1"/>
</dbReference>
<dbReference type="Proteomes" id="UP000092086">
    <property type="component" value="Unassembled WGS sequence"/>
</dbReference>
<keyword evidence="1" id="KW-1133">Transmembrane helix</keyword>
<dbReference type="AlphaFoldDB" id="A0ABD6P6K5"/>
<evidence type="ECO:0000256" key="1">
    <source>
        <dbReference type="SAM" id="Phobius"/>
    </source>
</evidence>
<evidence type="ECO:0000313" key="4">
    <source>
        <dbReference type="Proteomes" id="UP000092086"/>
    </source>
</evidence>
<evidence type="ECO:0000259" key="2">
    <source>
        <dbReference type="Pfam" id="PF24793"/>
    </source>
</evidence>
<keyword evidence="1" id="KW-0812">Transmembrane</keyword>
<keyword evidence="1" id="KW-0472">Membrane</keyword>
<proteinExistence type="predicted"/>
<feature type="transmembrane region" description="Helical" evidence="1">
    <location>
        <begin position="60"/>
        <end position="82"/>
    </location>
</feature>